<accession>B1X1T8</accession>
<dbReference type="AlphaFoldDB" id="B1X1T8"/>
<dbReference type="EMBL" id="CP000806">
    <property type="protein sequence ID" value="ACB53118.1"/>
    <property type="molecule type" value="Genomic_DNA"/>
</dbReference>
<keyword evidence="2" id="KW-1185">Reference proteome</keyword>
<dbReference type="eggNOG" id="ENOG50345AY">
    <property type="taxonomic scope" value="Bacteria"/>
</dbReference>
<sequence>MTLDIDRNIEQQEEMELEDQLSCLTADLIEYKKNKDFIKNLFNIESGKWTDINILCQGMSHLQKQLELIKNCCNEQLKVTWLDYPVSTMGEGYCLIIFYLECLHWDNVALYNKKDFI</sequence>
<organism evidence="1 2">
    <name type="scientific">Crocosphaera subtropica (strain ATCC 51142 / BH68)</name>
    <name type="common">Cyanothece sp. (strain ATCC 51142)</name>
    <dbReference type="NCBI Taxonomy" id="43989"/>
    <lineage>
        <taxon>Bacteria</taxon>
        <taxon>Bacillati</taxon>
        <taxon>Cyanobacteriota</taxon>
        <taxon>Cyanophyceae</taxon>
        <taxon>Oscillatoriophycideae</taxon>
        <taxon>Chroococcales</taxon>
        <taxon>Aphanothecaceae</taxon>
        <taxon>Crocosphaera</taxon>
        <taxon>Crocosphaera subtropica</taxon>
    </lineage>
</organism>
<protein>
    <submittedName>
        <fullName evidence="1">Uncharacterized protein</fullName>
    </submittedName>
</protein>
<evidence type="ECO:0000313" key="2">
    <source>
        <dbReference type="Proteomes" id="UP000001203"/>
    </source>
</evidence>
<gene>
    <name evidence="1" type="ordered locus">cce_3770</name>
</gene>
<dbReference type="RefSeq" id="WP_009545074.1">
    <property type="nucleotide sequence ID" value="NC_010546.1"/>
</dbReference>
<name>B1X1T8_CROS5</name>
<evidence type="ECO:0000313" key="1">
    <source>
        <dbReference type="EMBL" id="ACB53118.1"/>
    </source>
</evidence>
<dbReference type="OrthoDB" id="582807at2"/>
<dbReference type="Proteomes" id="UP000001203">
    <property type="component" value="Chromosome circular"/>
</dbReference>
<dbReference type="STRING" id="43989.cce_3770"/>
<reference evidence="1 2" key="1">
    <citation type="journal article" date="2008" name="Proc. Natl. Acad. Sci. U.S.A.">
        <title>The genome of Cyanothece 51142, a unicellular diazotrophic cyanobacterium important in the marine nitrogen cycle.</title>
        <authorList>
            <person name="Welsh E.A."/>
            <person name="Liberton M."/>
            <person name="Stoeckel J."/>
            <person name="Loh T."/>
            <person name="Elvitigala T."/>
            <person name="Wang C."/>
            <person name="Wollam A."/>
            <person name="Fulton R.S."/>
            <person name="Clifton S.W."/>
            <person name="Jacobs J.M."/>
            <person name="Aurora R."/>
            <person name="Ghosh B.K."/>
            <person name="Sherman L.A."/>
            <person name="Smith R.D."/>
            <person name="Wilson R.K."/>
            <person name="Pakrasi H.B."/>
        </authorList>
    </citation>
    <scope>NUCLEOTIDE SEQUENCE [LARGE SCALE GENOMIC DNA]</scope>
    <source>
        <strain evidence="2">ATCC 51142 / BH68</strain>
    </source>
</reference>
<dbReference type="HOGENOM" id="CLU_2059021_0_0_3"/>
<dbReference type="KEGG" id="cyt:cce_3770"/>
<proteinExistence type="predicted"/>